<organism evidence="1 2">
    <name type="scientific">Colletotrichum sojae</name>
    <dbReference type="NCBI Taxonomy" id="2175907"/>
    <lineage>
        <taxon>Eukaryota</taxon>
        <taxon>Fungi</taxon>
        <taxon>Dikarya</taxon>
        <taxon>Ascomycota</taxon>
        <taxon>Pezizomycotina</taxon>
        <taxon>Sordariomycetes</taxon>
        <taxon>Hypocreomycetidae</taxon>
        <taxon>Glomerellales</taxon>
        <taxon>Glomerellaceae</taxon>
        <taxon>Colletotrichum</taxon>
        <taxon>Colletotrichum orchidearum species complex</taxon>
    </lineage>
</organism>
<gene>
    <name evidence="1" type="ORF">CSOJ01_15929</name>
</gene>
<reference evidence="1 2" key="1">
    <citation type="journal article" date="2020" name="Phytopathology">
        <title>Genome Sequence Resources of Colletotrichum truncatum, C. plurivorum, C. musicola, and C. sojae: Four Species Pathogenic to Soybean (Glycine max).</title>
        <authorList>
            <person name="Rogerio F."/>
            <person name="Boufleur T.R."/>
            <person name="Ciampi-Guillardi M."/>
            <person name="Sukno S.A."/>
            <person name="Thon M.R."/>
            <person name="Massola Junior N.S."/>
            <person name="Baroncelli R."/>
        </authorList>
    </citation>
    <scope>NUCLEOTIDE SEQUENCE [LARGE SCALE GENOMIC DNA]</scope>
    <source>
        <strain evidence="1 2">LFN0009</strain>
    </source>
</reference>
<dbReference type="EMBL" id="WIGN01000840">
    <property type="protein sequence ID" value="KAF6783204.1"/>
    <property type="molecule type" value="Genomic_DNA"/>
</dbReference>
<accession>A0A8H6ILL9</accession>
<dbReference type="Proteomes" id="UP000652219">
    <property type="component" value="Unassembled WGS sequence"/>
</dbReference>
<evidence type="ECO:0000313" key="1">
    <source>
        <dbReference type="EMBL" id="KAF6783204.1"/>
    </source>
</evidence>
<sequence>MLTVIRDLIQVDREKDCASADAALELGRQQLLYVKPWSSYPSWVGSNRDRGIGVVRRIGRRGGNGRVSWRALSIEYCATSSR</sequence>
<evidence type="ECO:0000313" key="2">
    <source>
        <dbReference type="Proteomes" id="UP000652219"/>
    </source>
</evidence>
<keyword evidence="2" id="KW-1185">Reference proteome</keyword>
<proteinExistence type="predicted"/>
<name>A0A8H6ILL9_9PEZI</name>
<dbReference type="AlphaFoldDB" id="A0A8H6ILL9"/>
<protein>
    <submittedName>
        <fullName evidence="1">Uncharacterized protein</fullName>
    </submittedName>
</protein>
<comment type="caution">
    <text evidence="1">The sequence shown here is derived from an EMBL/GenBank/DDBJ whole genome shotgun (WGS) entry which is preliminary data.</text>
</comment>